<keyword evidence="2" id="KW-1185">Reference proteome</keyword>
<dbReference type="RefSeq" id="WP_210660511.1">
    <property type="nucleotide sequence ID" value="NZ_JAGKQQ010000001.1"/>
</dbReference>
<dbReference type="InterPro" id="IPR035093">
    <property type="entry name" value="RelE/ParE_toxin_dom_sf"/>
</dbReference>
<dbReference type="Proteomes" id="UP000676565">
    <property type="component" value="Unassembled WGS sequence"/>
</dbReference>
<dbReference type="EMBL" id="JAGKQQ010000001">
    <property type="protein sequence ID" value="MBP3959754.1"/>
    <property type="molecule type" value="Genomic_DNA"/>
</dbReference>
<dbReference type="Gene3D" id="3.30.2310.20">
    <property type="entry name" value="RelE-like"/>
    <property type="match status" value="1"/>
</dbReference>
<accession>A0ABS5C190</accession>
<gene>
    <name evidence="1" type="ORF">J8F10_31290</name>
</gene>
<organism evidence="1 2">
    <name type="scientific">Gemmata palustris</name>
    <dbReference type="NCBI Taxonomy" id="2822762"/>
    <lineage>
        <taxon>Bacteria</taxon>
        <taxon>Pseudomonadati</taxon>
        <taxon>Planctomycetota</taxon>
        <taxon>Planctomycetia</taxon>
        <taxon>Gemmatales</taxon>
        <taxon>Gemmataceae</taxon>
        <taxon>Gemmata</taxon>
    </lineage>
</organism>
<name>A0ABS5C190_9BACT</name>
<reference evidence="1 2" key="1">
    <citation type="submission" date="2021-04" db="EMBL/GenBank/DDBJ databases">
        <authorList>
            <person name="Ivanova A."/>
        </authorList>
    </citation>
    <scope>NUCLEOTIDE SEQUENCE [LARGE SCALE GENOMIC DNA]</scope>
    <source>
        <strain evidence="1 2">G18</strain>
    </source>
</reference>
<proteinExistence type="predicted"/>
<sequence length="101" mass="11549">MKPVILHPEAETEIEDAADFYESRRAGYGELFRAEIEAALTQIGNVPTVFALYKGGPARRRLLNRFPFAVYFIERDAAVHVIAVANQRRKPGYWLDRLNDV</sequence>
<comment type="caution">
    <text evidence="1">The sequence shown here is derived from an EMBL/GenBank/DDBJ whole genome shotgun (WGS) entry which is preliminary data.</text>
</comment>
<evidence type="ECO:0000313" key="2">
    <source>
        <dbReference type="Proteomes" id="UP000676565"/>
    </source>
</evidence>
<evidence type="ECO:0000313" key="1">
    <source>
        <dbReference type="EMBL" id="MBP3959754.1"/>
    </source>
</evidence>
<protein>
    <submittedName>
        <fullName evidence="1">Type II toxin-antitoxin system RelE/ParE family toxin</fullName>
    </submittedName>
</protein>